<evidence type="ECO:0000313" key="1">
    <source>
        <dbReference type="EMBL" id="KEQ58396.1"/>
    </source>
</evidence>
<dbReference type="InterPro" id="IPR015422">
    <property type="entry name" value="PyrdxlP-dep_Trfase_small"/>
</dbReference>
<dbReference type="STRING" id="1043003.A0A074W742"/>
<name>A0A074W742_AURM1</name>
<dbReference type="GeneID" id="63918770"/>
<sequence>MAKKVSSSRSFWQDIKAASTIIAVMATQDLIVPGASHLQLSPTLAINEAVESVQAQGKKVVHLGFGEATFPIQKDVLEIHEHYSRSTSYMPVAGLMSLRQ</sequence>
<dbReference type="Gene3D" id="3.90.1150.10">
    <property type="entry name" value="Aspartate Aminotransferase, domain 1"/>
    <property type="match status" value="1"/>
</dbReference>
<proteinExistence type="predicted"/>
<keyword evidence="2" id="KW-1185">Reference proteome</keyword>
<evidence type="ECO:0000313" key="2">
    <source>
        <dbReference type="Proteomes" id="UP000030672"/>
    </source>
</evidence>
<dbReference type="RefSeq" id="XP_040875419.1">
    <property type="nucleotide sequence ID" value="XM_041025397.1"/>
</dbReference>
<gene>
    <name evidence="1" type="ORF">M437DRAFT_70073</name>
</gene>
<protein>
    <submittedName>
        <fullName evidence="1">Uncharacterized protein</fullName>
    </submittedName>
</protein>
<dbReference type="AlphaFoldDB" id="A0A074W742"/>
<dbReference type="EMBL" id="KL584856">
    <property type="protein sequence ID" value="KEQ58396.1"/>
    <property type="molecule type" value="Genomic_DNA"/>
</dbReference>
<reference evidence="1 2" key="1">
    <citation type="journal article" date="2014" name="BMC Genomics">
        <title>Genome sequencing of four Aureobasidium pullulans varieties: biotechnological potential, stress tolerance, and description of new species.</title>
        <authorList>
            <person name="Gostin Ar C."/>
            <person name="Ohm R.A."/>
            <person name="Kogej T."/>
            <person name="Sonjak S."/>
            <person name="Turk M."/>
            <person name="Zajc J."/>
            <person name="Zalar P."/>
            <person name="Grube M."/>
            <person name="Sun H."/>
            <person name="Han J."/>
            <person name="Sharma A."/>
            <person name="Chiniquy J."/>
            <person name="Ngan C.Y."/>
            <person name="Lipzen A."/>
            <person name="Barry K."/>
            <person name="Grigoriev I.V."/>
            <person name="Gunde-Cimerman N."/>
        </authorList>
    </citation>
    <scope>NUCLEOTIDE SEQUENCE [LARGE SCALE GENOMIC DNA]</scope>
    <source>
        <strain evidence="1 2">CBS 110374</strain>
    </source>
</reference>
<dbReference type="Proteomes" id="UP000030672">
    <property type="component" value="Unassembled WGS sequence"/>
</dbReference>
<dbReference type="Gene3D" id="3.40.640.10">
    <property type="entry name" value="Type I PLP-dependent aspartate aminotransferase-like (Major domain)"/>
    <property type="match status" value="1"/>
</dbReference>
<accession>A0A074W742</accession>
<organism evidence="1 2">
    <name type="scientific">Aureobasidium melanogenum (strain CBS 110374)</name>
    <name type="common">Aureobasidium pullulans var. melanogenum</name>
    <dbReference type="NCBI Taxonomy" id="1043003"/>
    <lineage>
        <taxon>Eukaryota</taxon>
        <taxon>Fungi</taxon>
        <taxon>Dikarya</taxon>
        <taxon>Ascomycota</taxon>
        <taxon>Pezizomycotina</taxon>
        <taxon>Dothideomycetes</taxon>
        <taxon>Dothideomycetidae</taxon>
        <taxon>Dothideales</taxon>
        <taxon>Saccotheciaceae</taxon>
        <taxon>Aureobasidium</taxon>
    </lineage>
</organism>
<feature type="non-terminal residue" evidence="1">
    <location>
        <position position="100"/>
    </location>
</feature>
<dbReference type="InterPro" id="IPR015421">
    <property type="entry name" value="PyrdxlP-dep_Trfase_major"/>
</dbReference>
<dbReference type="HOGENOM" id="CLU_2312688_0_0_1"/>